<sequence>MSLNKRSWVDFEDYKELSNKIWMVGLNKQSLTKTTARLACGGVPHERTPMDIQSNINIDLLIRDDQIKKVVMLIKKITHD</sequence>
<dbReference type="EMBL" id="REGN01007567">
    <property type="protein sequence ID" value="RNA05862.1"/>
    <property type="molecule type" value="Genomic_DNA"/>
</dbReference>
<evidence type="ECO:0000313" key="2">
    <source>
        <dbReference type="Proteomes" id="UP000276133"/>
    </source>
</evidence>
<dbReference type="Proteomes" id="UP000276133">
    <property type="component" value="Unassembled WGS sequence"/>
</dbReference>
<gene>
    <name evidence="1" type="ORF">BpHYR1_033561</name>
</gene>
<organism evidence="1 2">
    <name type="scientific">Brachionus plicatilis</name>
    <name type="common">Marine rotifer</name>
    <name type="synonym">Brachionus muelleri</name>
    <dbReference type="NCBI Taxonomy" id="10195"/>
    <lineage>
        <taxon>Eukaryota</taxon>
        <taxon>Metazoa</taxon>
        <taxon>Spiralia</taxon>
        <taxon>Gnathifera</taxon>
        <taxon>Rotifera</taxon>
        <taxon>Eurotatoria</taxon>
        <taxon>Monogononta</taxon>
        <taxon>Pseudotrocha</taxon>
        <taxon>Ploima</taxon>
        <taxon>Brachionidae</taxon>
        <taxon>Brachionus</taxon>
    </lineage>
</organism>
<reference evidence="1 2" key="1">
    <citation type="journal article" date="2018" name="Sci. Rep.">
        <title>Genomic signatures of local adaptation to the degree of environmental predictability in rotifers.</title>
        <authorList>
            <person name="Franch-Gras L."/>
            <person name="Hahn C."/>
            <person name="Garcia-Roger E.M."/>
            <person name="Carmona M.J."/>
            <person name="Serra M."/>
            <person name="Gomez A."/>
        </authorList>
    </citation>
    <scope>NUCLEOTIDE SEQUENCE [LARGE SCALE GENOMIC DNA]</scope>
    <source>
        <strain evidence="1">HYR1</strain>
    </source>
</reference>
<proteinExistence type="predicted"/>
<protein>
    <submittedName>
        <fullName evidence="1">Uncharacterized protein</fullName>
    </submittedName>
</protein>
<dbReference type="AlphaFoldDB" id="A0A3M7Q3U2"/>
<comment type="caution">
    <text evidence="1">The sequence shown here is derived from an EMBL/GenBank/DDBJ whole genome shotgun (WGS) entry which is preliminary data.</text>
</comment>
<accession>A0A3M7Q3U2</accession>
<keyword evidence="2" id="KW-1185">Reference proteome</keyword>
<name>A0A3M7Q3U2_BRAPC</name>
<evidence type="ECO:0000313" key="1">
    <source>
        <dbReference type="EMBL" id="RNA05862.1"/>
    </source>
</evidence>